<feature type="region of interest" description="Disordered" evidence="2">
    <location>
        <begin position="202"/>
        <end position="222"/>
    </location>
</feature>
<dbReference type="GO" id="GO:0005634">
    <property type="term" value="C:nucleus"/>
    <property type="evidence" value="ECO:0007669"/>
    <property type="project" value="TreeGrafter"/>
</dbReference>
<dbReference type="AlphaFoldDB" id="A0AAV1UJP2"/>
<dbReference type="GO" id="GO:0006274">
    <property type="term" value="P:DNA replication termination"/>
    <property type="evidence" value="ECO:0007669"/>
    <property type="project" value="TreeGrafter"/>
</dbReference>
<sequence>MGNDGGVIAVKRKFMRHANVKTRGEKADVDALRLEKARTCALSSQPLQEPVVACRLGNLLNKQTVIEHLLAKSMPEHLAHISSLQDVVTCRLTRVKADEDVRGWGCPITMVEFTGKQAFVVLLKCGCVLSERALKAVATLECLVCSTPFTELDVVTLLDENGYNDKQLKLLALKAETKRTKKSKKKVKQVAEVDNKKKDEAALNRKIDQKSKRKREQLRDSKAVKMAKVASESVCKAKEKSQVFASLFSTNKDEKVSANDLLMTIGGMRYTLS</sequence>
<accession>A0AAV1UJP2</accession>
<evidence type="ECO:0008006" key="5">
    <source>
        <dbReference type="Google" id="ProtNLM"/>
    </source>
</evidence>
<dbReference type="PANTHER" id="PTHR12775">
    <property type="entry name" value="PROTEIN C20ORF43 HOMOLOG"/>
    <property type="match status" value="1"/>
</dbReference>
<evidence type="ECO:0000313" key="3">
    <source>
        <dbReference type="EMBL" id="CAK7933827.1"/>
    </source>
</evidence>
<proteinExistence type="inferred from homology"/>
<name>A0AAV1UJP2_9STRA</name>
<dbReference type="Proteomes" id="UP001162060">
    <property type="component" value="Unassembled WGS sequence"/>
</dbReference>
<dbReference type="Pfam" id="PF04641">
    <property type="entry name" value="Rtf2"/>
    <property type="match status" value="1"/>
</dbReference>
<comment type="caution">
    <text evidence="3">The sequence shown here is derived from an EMBL/GenBank/DDBJ whole genome shotgun (WGS) entry which is preliminary data.</text>
</comment>
<evidence type="ECO:0000256" key="2">
    <source>
        <dbReference type="SAM" id="MobiDB-lite"/>
    </source>
</evidence>
<protein>
    <recommendedName>
        <fullName evidence="5">Replication termination factor 2</fullName>
    </recommendedName>
</protein>
<dbReference type="PANTHER" id="PTHR12775:SF0">
    <property type="entry name" value="REPLICATION TERMINATION FACTOR 2"/>
    <property type="match status" value="1"/>
</dbReference>
<evidence type="ECO:0000313" key="4">
    <source>
        <dbReference type="Proteomes" id="UP001162060"/>
    </source>
</evidence>
<gene>
    <name evidence="3" type="ORF">PM001_LOCUS18977</name>
</gene>
<evidence type="ECO:0000256" key="1">
    <source>
        <dbReference type="ARBA" id="ARBA00009885"/>
    </source>
</evidence>
<organism evidence="3 4">
    <name type="scientific">Peronospora matthiolae</name>
    <dbReference type="NCBI Taxonomy" id="2874970"/>
    <lineage>
        <taxon>Eukaryota</taxon>
        <taxon>Sar</taxon>
        <taxon>Stramenopiles</taxon>
        <taxon>Oomycota</taxon>
        <taxon>Peronosporomycetes</taxon>
        <taxon>Peronosporales</taxon>
        <taxon>Peronosporaceae</taxon>
        <taxon>Peronospora</taxon>
    </lineage>
</organism>
<comment type="similarity">
    <text evidence="1">Belongs to the rtf2 family.</text>
</comment>
<dbReference type="InterPro" id="IPR027799">
    <property type="entry name" value="Rtf2_RING-finger"/>
</dbReference>
<dbReference type="CDD" id="cd16653">
    <property type="entry name" value="RING-like_Rtf2"/>
    <property type="match status" value="1"/>
</dbReference>
<dbReference type="InterPro" id="IPR006735">
    <property type="entry name" value="Rtf2"/>
</dbReference>
<reference evidence="3" key="1">
    <citation type="submission" date="2024-01" db="EMBL/GenBank/DDBJ databases">
        <authorList>
            <person name="Webb A."/>
        </authorList>
    </citation>
    <scope>NUCLEOTIDE SEQUENCE</scope>
    <source>
        <strain evidence="3">Pm1</strain>
    </source>
</reference>
<dbReference type="EMBL" id="CAKLBY020000195">
    <property type="protein sequence ID" value="CAK7933827.1"/>
    <property type="molecule type" value="Genomic_DNA"/>
</dbReference>